<feature type="domain" description="Heterokaryon incompatibility" evidence="1">
    <location>
        <begin position="39"/>
        <end position="112"/>
    </location>
</feature>
<sequence length="113" mass="12909">EYCKKHQECSCHTRKEPINGMRLIDCEQMAIVEARASPWVALSYMWGETDTTPFPHLPDTITDAITVTKQLGYRYLRVDQYCIDQSNSAHRDSQLQKMDQIFMGAVLIIVAAA</sequence>
<dbReference type="AlphaFoldDB" id="A0A9P4H2T6"/>
<evidence type="ECO:0000313" key="3">
    <source>
        <dbReference type="Proteomes" id="UP000799777"/>
    </source>
</evidence>
<comment type="caution">
    <text evidence="2">The sequence shown here is derived from an EMBL/GenBank/DDBJ whole genome shotgun (WGS) entry which is preliminary data.</text>
</comment>
<dbReference type="EMBL" id="ML978252">
    <property type="protein sequence ID" value="KAF2025987.1"/>
    <property type="molecule type" value="Genomic_DNA"/>
</dbReference>
<gene>
    <name evidence="2" type="ORF">EK21DRAFT_14673</name>
</gene>
<organism evidence="2 3">
    <name type="scientific">Setomelanomma holmii</name>
    <dbReference type="NCBI Taxonomy" id="210430"/>
    <lineage>
        <taxon>Eukaryota</taxon>
        <taxon>Fungi</taxon>
        <taxon>Dikarya</taxon>
        <taxon>Ascomycota</taxon>
        <taxon>Pezizomycotina</taxon>
        <taxon>Dothideomycetes</taxon>
        <taxon>Pleosporomycetidae</taxon>
        <taxon>Pleosporales</taxon>
        <taxon>Pleosporineae</taxon>
        <taxon>Phaeosphaeriaceae</taxon>
        <taxon>Setomelanomma</taxon>
    </lineage>
</organism>
<protein>
    <submittedName>
        <fullName evidence="2">HET-domain-containing protein</fullName>
    </submittedName>
</protein>
<accession>A0A9P4H2T6</accession>
<dbReference type="OrthoDB" id="5428863at2759"/>
<dbReference type="PANTHER" id="PTHR33112:SF1">
    <property type="entry name" value="HETEROKARYON INCOMPATIBILITY DOMAIN-CONTAINING PROTEIN"/>
    <property type="match status" value="1"/>
</dbReference>
<feature type="non-terminal residue" evidence="2">
    <location>
        <position position="1"/>
    </location>
</feature>
<name>A0A9P4H2T6_9PLEO</name>
<dbReference type="Proteomes" id="UP000799777">
    <property type="component" value="Unassembled WGS sequence"/>
</dbReference>
<feature type="non-terminal residue" evidence="2">
    <location>
        <position position="113"/>
    </location>
</feature>
<keyword evidence="3" id="KW-1185">Reference proteome</keyword>
<dbReference type="InterPro" id="IPR010730">
    <property type="entry name" value="HET"/>
</dbReference>
<dbReference type="PANTHER" id="PTHR33112">
    <property type="entry name" value="DOMAIN PROTEIN, PUTATIVE-RELATED"/>
    <property type="match status" value="1"/>
</dbReference>
<evidence type="ECO:0000313" key="2">
    <source>
        <dbReference type="EMBL" id="KAF2025987.1"/>
    </source>
</evidence>
<dbReference type="Pfam" id="PF06985">
    <property type="entry name" value="HET"/>
    <property type="match status" value="1"/>
</dbReference>
<reference evidence="2" key="1">
    <citation type="journal article" date="2020" name="Stud. Mycol.">
        <title>101 Dothideomycetes genomes: a test case for predicting lifestyles and emergence of pathogens.</title>
        <authorList>
            <person name="Haridas S."/>
            <person name="Albert R."/>
            <person name="Binder M."/>
            <person name="Bloem J."/>
            <person name="Labutti K."/>
            <person name="Salamov A."/>
            <person name="Andreopoulos B."/>
            <person name="Baker S."/>
            <person name="Barry K."/>
            <person name="Bills G."/>
            <person name="Bluhm B."/>
            <person name="Cannon C."/>
            <person name="Castanera R."/>
            <person name="Culley D."/>
            <person name="Daum C."/>
            <person name="Ezra D."/>
            <person name="Gonzalez J."/>
            <person name="Henrissat B."/>
            <person name="Kuo A."/>
            <person name="Liang C."/>
            <person name="Lipzen A."/>
            <person name="Lutzoni F."/>
            <person name="Magnuson J."/>
            <person name="Mondo S."/>
            <person name="Nolan M."/>
            <person name="Ohm R."/>
            <person name="Pangilinan J."/>
            <person name="Park H.-J."/>
            <person name="Ramirez L."/>
            <person name="Alfaro M."/>
            <person name="Sun H."/>
            <person name="Tritt A."/>
            <person name="Yoshinaga Y."/>
            <person name="Zwiers L.-H."/>
            <person name="Turgeon B."/>
            <person name="Goodwin S."/>
            <person name="Spatafora J."/>
            <person name="Crous P."/>
            <person name="Grigoriev I."/>
        </authorList>
    </citation>
    <scope>NUCLEOTIDE SEQUENCE</scope>
    <source>
        <strain evidence="2">CBS 110217</strain>
    </source>
</reference>
<evidence type="ECO:0000259" key="1">
    <source>
        <dbReference type="Pfam" id="PF06985"/>
    </source>
</evidence>
<proteinExistence type="predicted"/>